<organism evidence="2 3">
    <name type="scientific">Pleurodeles waltl</name>
    <name type="common">Iberian ribbed newt</name>
    <dbReference type="NCBI Taxonomy" id="8319"/>
    <lineage>
        <taxon>Eukaryota</taxon>
        <taxon>Metazoa</taxon>
        <taxon>Chordata</taxon>
        <taxon>Craniata</taxon>
        <taxon>Vertebrata</taxon>
        <taxon>Euteleostomi</taxon>
        <taxon>Amphibia</taxon>
        <taxon>Batrachia</taxon>
        <taxon>Caudata</taxon>
        <taxon>Salamandroidea</taxon>
        <taxon>Salamandridae</taxon>
        <taxon>Pleurodelinae</taxon>
        <taxon>Pleurodeles</taxon>
    </lineage>
</organism>
<proteinExistence type="predicted"/>
<evidence type="ECO:0000256" key="1">
    <source>
        <dbReference type="SAM" id="MobiDB-lite"/>
    </source>
</evidence>
<gene>
    <name evidence="2" type="ORF">NDU88_001858</name>
</gene>
<evidence type="ECO:0008006" key="4">
    <source>
        <dbReference type="Google" id="ProtNLM"/>
    </source>
</evidence>
<dbReference type="AlphaFoldDB" id="A0AAV7VBL3"/>
<feature type="compositionally biased region" description="Low complexity" evidence="1">
    <location>
        <begin position="53"/>
        <end position="65"/>
    </location>
</feature>
<evidence type="ECO:0000313" key="2">
    <source>
        <dbReference type="EMBL" id="KAJ1198014.1"/>
    </source>
</evidence>
<name>A0AAV7VBL3_PLEWA</name>
<comment type="caution">
    <text evidence="2">The sequence shown here is derived from an EMBL/GenBank/DDBJ whole genome shotgun (WGS) entry which is preliminary data.</text>
</comment>
<dbReference type="Proteomes" id="UP001066276">
    <property type="component" value="Chromosome 2_1"/>
</dbReference>
<sequence>MLYHLVDSPLLGRAGAVVAAVDMEKAFDTMNWIFLQVVLEEMEIVIPDTDETSGTGVSAARAASAGRDRIGRSPKMAAGLTASRRARGPGPAR</sequence>
<keyword evidence="3" id="KW-1185">Reference proteome</keyword>
<accession>A0AAV7VBL3</accession>
<evidence type="ECO:0000313" key="3">
    <source>
        <dbReference type="Proteomes" id="UP001066276"/>
    </source>
</evidence>
<feature type="region of interest" description="Disordered" evidence="1">
    <location>
        <begin position="50"/>
        <end position="93"/>
    </location>
</feature>
<protein>
    <recommendedName>
        <fullName evidence="4">Reverse transcriptase domain-containing protein</fullName>
    </recommendedName>
</protein>
<dbReference type="EMBL" id="JANPWB010000003">
    <property type="protein sequence ID" value="KAJ1198014.1"/>
    <property type="molecule type" value="Genomic_DNA"/>
</dbReference>
<reference evidence="2" key="1">
    <citation type="journal article" date="2022" name="bioRxiv">
        <title>Sequencing and chromosome-scale assembly of the giantPleurodeles waltlgenome.</title>
        <authorList>
            <person name="Brown T."/>
            <person name="Elewa A."/>
            <person name="Iarovenko S."/>
            <person name="Subramanian E."/>
            <person name="Araus A.J."/>
            <person name="Petzold A."/>
            <person name="Susuki M."/>
            <person name="Suzuki K.-i.T."/>
            <person name="Hayashi T."/>
            <person name="Toyoda A."/>
            <person name="Oliveira C."/>
            <person name="Osipova E."/>
            <person name="Leigh N.D."/>
            <person name="Simon A."/>
            <person name="Yun M.H."/>
        </authorList>
    </citation>
    <scope>NUCLEOTIDE SEQUENCE</scope>
    <source>
        <strain evidence="2">20211129_DDA</strain>
        <tissue evidence="2">Liver</tissue>
    </source>
</reference>